<feature type="region of interest" description="Disordered" evidence="1">
    <location>
        <begin position="1"/>
        <end position="20"/>
    </location>
</feature>
<dbReference type="AlphaFoldDB" id="A0A078B6L9"/>
<evidence type="ECO:0000313" key="2">
    <source>
        <dbReference type="EMBL" id="CDW89866.1"/>
    </source>
</evidence>
<evidence type="ECO:0000313" key="3">
    <source>
        <dbReference type="Proteomes" id="UP000039865"/>
    </source>
</evidence>
<dbReference type="InParanoid" id="A0A078B6L9"/>
<name>A0A078B6L9_STYLE</name>
<proteinExistence type="predicted"/>
<evidence type="ECO:0000256" key="1">
    <source>
        <dbReference type="SAM" id="MobiDB-lite"/>
    </source>
</evidence>
<gene>
    <name evidence="2" type="primary">Contig16556.g17630</name>
    <name evidence="2" type="ORF">STYLEM_19006</name>
</gene>
<reference evidence="2 3" key="1">
    <citation type="submission" date="2014-06" db="EMBL/GenBank/DDBJ databases">
        <authorList>
            <person name="Swart Estienne"/>
        </authorList>
    </citation>
    <scope>NUCLEOTIDE SEQUENCE [LARGE SCALE GENOMIC DNA]</scope>
    <source>
        <strain evidence="2 3">130c</strain>
    </source>
</reference>
<dbReference type="EMBL" id="CCKQ01017939">
    <property type="protein sequence ID" value="CDW89866.1"/>
    <property type="molecule type" value="Genomic_DNA"/>
</dbReference>
<organism evidence="2 3">
    <name type="scientific">Stylonychia lemnae</name>
    <name type="common">Ciliate</name>
    <dbReference type="NCBI Taxonomy" id="5949"/>
    <lineage>
        <taxon>Eukaryota</taxon>
        <taxon>Sar</taxon>
        <taxon>Alveolata</taxon>
        <taxon>Ciliophora</taxon>
        <taxon>Intramacronucleata</taxon>
        <taxon>Spirotrichea</taxon>
        <taxon>Stichotrichia</taxon>
        <taxon>Sporadotrichida</taxon>
        <taxon>Oxytrichidae</taxon>
        <taxon>Stylonychinae</taxon>
        <taxon>Stylonychia</taxon>
    </lineage>
</organism>
<protein>
    <submittedName>
        <fullName evidence="2">Uncharacterized protein</fullName>
    </submittedName>
</protein>
<feature type="compositionally biased region" description="Polar residues" evidence="1">
    <location>
        <begin position="7"/>
        <end position="18"/>
    </location>
</feature>
<sequence length="204" mass="23457">MMMPSLEVQNNQQENGNIDNKENVFLELPLSIKNMNKQGQLLNSSQGGDQECNYARVVPFIPENATEKEQKIHSFLNQFNVFAVNIKEMIEDFSKTPTSNRLRQEFGKKKMNSSLFERRKNQQLSFSSQRTSPFRIDKPQFNSGFEDQLEFGRKATQDDKLGLSFGLALTGKRRQIVDTFSNISTHQDDSLPISNDKDDSMQCF</sequence>
<accession>A0A078B6L9</accession>
<keyword evidence="3" id="KW-1185">Reference proteome</keyword>
<dbReference type="Proteomes" id="UP000039865">
    <property type="component" value="Unassembled WGS sequence"/>
</dbReference>